<organism evidence="2 3">
    <name type="scientific">Gossypium stocksii</name>
    <dbReference type="NCBI Taxonomy" id="47602"/>
    <lineage>
        <taxon>Eukaryota</taxon>
        <taxon>Viridiplantae</taxon>
        <taxon>Streptophyta</taxon>
        <taxon>Embryophyta</taxon>
        <taxon>Tracheophyta</taxon>
        <taxon>Spermatophyta</taxon>
        <taxon>Magnoliopsida</taxon>
        <taxon>eudicotyledons</taxon>
        <taxon>Gunneridae</taxon>
        <taxon>Pentapetalae</taxon>
        <taxon>rosids</taxon>
        <taxon>malvids</taxon>
        <taxon>Malvales</taxon>
        <taxon>Malvaceae</taxon>
        <taxon>Malvoideae</taxon>
        <taxon>Gossypium</taxon>
    </lineage>
</organism>
<dbReference type="GO" id="GO:0010073">
    <property type="term" value="P:meristem maintenance"/>
    <property type="evidence" value="ECO:0007669"/>
    <property type="project" value="InterPro"/>
</dbReference>
<evidence type="ECO:0000313" key="3">
    <source>
        <dbReference type="Proteomes" id="UP000828251"/>
    </source>
</evidence>
<dbReference type="PANTHER" id="PTHR46033">
    <property type="entry name" value="PROTEIN MAIN-LIKE 2"/>
    <property type="match status" value="1"/>
</dbReference>
<dbReference type="InterPro" id="IPR044824">
    <property type="entry name" value="MAIN-like"/>
</dbReference>
<protein>
    <recommendedName>
        <fullName evidence="1">Aminotransferase-like plant mobile domain-containing protein</fullName>
    </recommendedName>
</protein>
<dbReference type="EMBL" id="JAIQCV010000012">
    <property type="protein sequence ID" value="KAH1039193.1"/>
    <property type="molecule type" value="Genomic_DNA"/>
</dbReference>
<dbReference type="OrthoDB" id="784956at2759"/>
<feature type="domain" description="Aminotransferase-like plant mobile" evidence="1">
    <location>
        <begin position="27"/>
        <end position="108"/>
    </location>
</feature>
<dbReference type="PANTHER" id="PTHR46033:SF8">
    <property type="entry name" value="PROTEIN MAINTENANCE OF MERISTEMS-LIKE"/>
    <property type="match status" value="1"/>
</dbReference>
<evidence type="ECO:0000313" key="2">
    <source>
        <dbReference type="EMBL" id="KAH1039193.1"/>
    </source>
</evidence>
<keyword evidence="3" id="KW-1185">Reference proteome</keyword>
<dbReference type="Proteomes" id="UP000828251">
    <property type="component" value="Unassembled WGS sequence"/>
</dbReference>
<dbReference type="InterPro" id="IPR019557">
    <property type="entry name" value="AminoTfrase-like_pln_mobile"/>
</dbReference>
<dbReference type="AlphaFoldDB" id="A0A9D3ZIZ2"/>
<gene>
    <name evidence="2" type="ORF">J1N35_040936</name>
</gene>
<name>A0A9D3ZIZ2_9ROSI</name>
<evidence type="ECO:0000259" key="1">
    <source>
        <dbReference type="Pfam" id="PF10536"/>
    </source>
</evidence>
<reference evidence="2 3" key="1">
    <citation type="journal article" date="2021" name="Plant Biotechnol. J.">
        <title>Multi-omics assisted identification of the key and species-specific regulatory components of drought-tolerant mechanisms in Gossypium stocksii.</title>
        <authorList>
            <person name="Yu D."/>
            <person name="Ke L."/>
            <person name="Zhang D."/>
            <person name="Wu Y."/>
            <person name="Sun Y."/>
            <person name="Mei J."/>
            <person name="Sun J."/>
            <person name="Sun Y."/>
        </authorList>
    </citation>
    <scope>NUCLEOTIDE SEQUENCE [LARGE SCALE GENOMIC DNA]</scope>
    <source>
        <strain evidence="3">cv. E1</strain>
        <tissue evidence="2">Leaf</tissue>
    </source>
</reference>
<sequence length="223" mass="25413">MWITSPESILRISNIVCGLILYLELAGFRSAALIQVFDLRYNLISALVKWWYQETHTFHFLCEECTIALEDVALQLGLTIYRSAVTGVSTIFESVVLYYILLGVLPGDAESEFTGLQFSKMKVNFKHLQSIPIEQEYISASPGELGKIHGINKRGKQGLNWAVTDQQYIAVRNNQMGQRPHMDLYFYLEPSLEYIQCPLSPQYSTPPEQTFGVYDFSTMFSTP</sequence>
<accession>A0A9D3ZIZ2</accession>
<dbReference type="Pfam" id="PF10536">
    <property type="entry name" value="PMD"/>
    <property type="match status" value="1"/>
</dbReference>
<comment type="caution">
    <text evidence="2">The sequence shown here is derived from an EMBL/GenBank/DDBJ whole genome shotgun (WGS) entry which is preliminary data.</text>
</comment>
<proteinExistence type="predicted"/>